<evidence type="ECO:0000256" key="2">
    <source>
        <dbReference type="ARBA" id="ARBA00022448"/>
    </source>
</evidence>
<dbReference type="InterPro" id="IPR035906">
    <property type="entry name" value="MetI-like_sf"/>
</dbReference>
<evidence type="ECO:0000313" key="10">
    <source>
        <dbReference type="EMBL" id="MBF4163016.1"/>
    </source>
</evidence>
<feature type="transmembrane region" description="Helical" evidence="7">
    <location>
        <begin position="258"/>
        <end position="278"/>
    </location>
</feature>
<feature type="region of interest" description="Disordered" evidence="8">
    <location>
        <begin position="1"/>
        <end position="28"/>
    </location>
</feature>
<dbReference type="PROSITE" id="PS50928">
    <property type="entry name" value="ABC_TM1"/>
    <property type="match status" value="1"/>
</dbReference>
<dbReference type="CDD" id="cd06261">
    <property type="entry name" value="TM_PBP2"/>
    <property type="match status" value="1"/>
</dbReference>
<dbReference type="SUPFAM" id="SSF161098">
    <property type="entry name" value="MetI-like"/>
    <property type="match status" value="1"/>
</dbReference>
<evidence type="ECO:0000313" key="11">
    <source>
        <dbReference type="Proteomes" id="UP000656804"/>
    </source>
</evidence>
<comment type="caution">
    <text evidence="10">The sequence shown here is derived from an EMBL/GenBank/DDBJ whole genome shotgun (WGS) entry which is preliminary data.</text>
</comment>
<dbReference type="Gene3D" id="1.10.3720.10">
    <property type="entry name" value="MetI-like"/>
    <property type="match status" value="1"/>
</dbReference>
<comment type="similarity">
    <text evidence="7">Belongs to the binding-protein-dependent transport system permease family.</text>
</comment>
<keyword evidence="6 7" id="KW-0472">Membrane</keyword>
<gene>
    <name evidence="10" type="ORF">ISG29_15075</name>
</gene>
<evidence type="ECO:0000259" key="9">
    <source>
        <dbReference type="PROSITE" id="PS50928"/>
    </source>
</evidence>
<proteinExistence type="inferred from homology"/>
<evidence type="ECO:0000256" key="7">
    <source>
        <dbReference type="RuleBase" id="RU363032"/>
    </source>
</evidence>
<keyword evidence="2 7" id="KW-0813">Transport</keyword>
<evidence type="ECO:0000256" key="3">
    <source>
        <dbReference type="ARBA" id="ARBA00022475"/>
    </source>
</evidence>
<dbReference type="EMBL" id="JADIVZ010000008">
    <property type="protein sequence ID" value="MBF4163016.1"/>
    <property type="molecule type" value="Genomic_DNA"/>
</dbReference>
<comment type="subcellular location">
    <subcellularLocation>
        <location evidence="1 7">Cell membrane</location>
        <topology evidence="1 7">Multi-pass membrane protein</topology>
    </subcellularLocation>
</comment>
<dbReference type="InterPro" id="IPR000515">
    <property type="entry name" value="MetI-like"/>
</dbReference>
<feature type="transmembrane region" description="Helical" evidence="7">
    <location>
        <begin position="168"/>
        <end position="190"/>
    </location>
</feature>
<dbReference type="AlphaFoldDB" id="A0A930UZN9"/>
<reference evidence="10" key="1">
    <citation type="submission" date="2020-11" db="EMBL/GenBank/DDBJ databases">
        <title>Nocardioides sp. CBS4Y-1, whole genome shotgun sequence.</title>
        <authorList>
            <person name="Tuo L."/>
        </authorList>
    </citation>
    <scope>NUCLEOTIDE SEQUENCE</scope>
    <source>
        <strain evidence="10">CBS4Y-1</strain>
    </source>
</reference>
<evidence type="ECO:0000256" key="5">
    <source>
        <dbReference type="ARBA" id="ARBA00022989"/>
    </source>
</evidence>
<keyword evidence="11" id="KW-1185">Reference proteome</keyword>
<keyword evidence="4 7" id="KW-0812">Transmembrane</keyword>
<evidence type="ECO:0000256" key="1">
    <source>
        <dbReference type="ARBA" id="ARBA00004651"/>
    </source>
</evidence>
<accession>A0A930UZN9</accession>
<dbReference type="Proteomes" id="UP000656804">
    <property type="component" value="Unassembled WGS sequence"/>
</dbReference>
<protein>
    <submittedName>
        <fullName evidence="10">ABC transporter permease</fullName>
    </submittedName>
</protein>
<dbReference type="GO" id="GO:0005886">
    <property type="term" value="C:plasma membrane"/>
    <property type="evidence" value="ECO:0007669"/>
    <property type="project" value="UniProtKB-SubCell"/>
</dbReference>
<sequence length="294" mass="31236">MSSSTITEVPAAAGIVDPDLPRGGPPTDPLRVAAPARSRSAGRVGRALLPWLSPLALLVLWQALSSLGVLQESTLASPVTIAGTVRDLVTQGLFGSTLQQNTLVSAQRALLGFAIGAALAIVLALPAGLSAAGALVIDPPMQMLRMLPHLGLIPLFILWMGLGEQPKIALVAFGSVFPLYLNLVAGIRGVDRKIAEAATSMRLSRWQRIRYVVLPGAMPHAMTGLRQSLGVAWLTLIVAEQIAADRGIGKMIMDAREFLMNDVIVVGLVVYMLLGLLTDALVRLVERRVLAWRA</sequence>
<feature type="transmembrane region" description="Helical" evidence="7">
    <location>
        <begin position="144"/>
        <end position="162"/>
    </location>
</feature>
<organism evidence="10 11">
    <name type="scientific">Nocardioides acrostichi</name>
    <dbReference type="NCBI Taxonomy" id="2784339"/>
    <lineage>
        <taxon>Bacteria</taxon>
        <taxon>Bacillati</taxon>
        <taxon>Actinomycetota</taxon>
        <taxon>Actinomycetes</taxon>
        <taxon>Propionibacteriales</taxon>
        <taxon>Nocardioidaceae</taxon>
        <taxon>Nocardioides</taxon>
    </lineage>
</organism>
<keyword evidence="5 7" id="KW-1133">Transmembrane helix</keyword>
<dbReference type="PANTHER" id="PTHR30151:SF38">
    <property type="entry name" value="ALIPHATIC SULFONATES TRANSPORT PERMEASE PROTEIN SSUC-RELATED"/>
    <property type="match status" value="1"/>
</dbReference>
<feature type="domain" description="ABC transmembrane type-1" evidence="9">
    <location>
        <begin position="98"/>
        <end position="282"/>
    </location>
</feature>
<dbReference type="FunFam" id="1.10.3720.10:FF:000003">
    <property type="entry name" value="Aliphatic sulfonate ABC transporter permease"/>
    <property type="match status" value="1"/>
</dbReference>
<evidence type="ECO:0000256" key="6">
    <source>
        <dbReference type="ARBA" id="ARBA00023136"/>
    </source>
</evidence>
<dbReference type="GO" id="GO:0042918">
    <property type="term" value="P:alkanesulfonate transmembrane transport"/>
    <property type="evidence" value="ECO:0007669"/>
    <property type="project" value="UniProtKB-ARBA"/>
</dbReference>
<keyword evidence="3" id="KW-1003">Cell membrane</keyword>
<dbReference type="Pfam" id="PF00528">
    <property type="entry name" value="BPD_transp_1"/>
    <property type="match status" value="1"/>
</dbReference>
<dbReference type="PANTHER" id="PTHR30151">
    <property type="entry name" value="ALKANE SULFONATE ABC TRANSPORTER-RELATED, MEMBRANE SUBUNIT"/>
    <property type="match status" value="1"/>
</dbReference>
<feature type="transmembrane region" description="Helical" evidence="7">
    <location>
        <begin position="110"/>
        <end position="137"/>
    </location>
</feature>
<evidence type="ECO:0000256" key="4">
    <source>
        <dbReference type="ARBA" id="ARBA00022692"/>
    </source>
</evidence>
<evidence type="ECO:0000256" key="8">
    <source>
        <dbReference type="SAM" id="MobiDB-lite"/>
    </source>
</evidence>
<name>A0A930UZN9_9ACTN</name>